<reference evidence="6 7" key="1">
    <citation type="journal article" date="2018" name="Mol. Plant">
        <title>The genome of Artemisia annua provides insight into the evolution of Asteraceae family and artemisinin biosynthesis.</title>
        <authorList>
            <person name="Shen Q."/>
            <person name="Zhang L."/>
            <person name="Liao Z."/>
            <person name="Wang S."/>
            <person name="Yan T."/>
            <person name="Shi P."/>
            <person name="Liu M."/>
            <person name="Fu X."/>
            <person name="Pan Q."/>
            <person name="Wang Y."/>
            <person name="Lv Z."/>
            <person name="Lu X."/>
            <person name="Zhang F."/>
            <person name="Jiang W."/>
            <person name="Ma Y."/>
            <person name="Chen M."/>
            <person name="Hao X."/>
            <person name="Li L."/>
            <person name="Tang Y."/>
            <person name="Lv G."/>
            <person name="Zhou Y."/>
            <person name="Sun X."/>
            <person name="Brodelius P.E."/>
            <person name="Rose J.K.C."/>
            <person name="Tang K."/>
        </authorList>
    </citation>
    <scope>NUCLEOTIDE SEQUENCE [LARGE SCALE GENOMIC DNA]</scope>
    <source>
        <strain evidence="7">cv. Huhao1</strain>
        <tissue evidence="6">Leaf</tissue>
    </source>
</reference>
<keyword evidence="1" id="KW-0560">Oxidoreductase</keyword>
<comment type="caution">
    <text evidence="6">The sequence shown here is derived from an EMBL/GenBank/DDBJ whole genome shotgun (WGS) entry which is preliminary data.</text>
</comment>
<name>A0A2U1M114_ARTAN</name>
<dbReference type="PRINTS" id="PR00420">
    <property type="entry name" value="RNGMNOXGNASE"/>
</dbReference>
<evidence type="ECO:0000256" key="4">
    <source>
        <dbReference type="SAM" id="Phobius"/>
    </source>
</evidence>
<keyword evidence="4" id="KW-0472">Membrane</keyword>
<accession>A0A2U1M114</accession>
<feature type="domain" description="FAD-binding" evidence="5">
    <location>
        <begin position="6"/>
        <end position="320"/>
    </location>
</feature>
<dbReference type="Gene3D" id="3.50.50.60">
    <property type="entry name" value="FAD/NAD(P)-binding domain"/>
    <property type="match status" value="1"/>
</dbReference>
<gene>
    <name evidence="6" type="ORF">CTI12_AA430820</name>
</gene>
<dbReference type="Proteomes" id="UP000245207">
    <property type="component" value="Unassembled WGS sequence"/>
</dbReference>
<evidence type="ECO:0000259" key="5">
    <source>
        <dbReference type="Pfam" id="PF01494"/>
    </source>
</evidence>
<evidence type="ECO:0000313" key="6">
    <source>
        <dbReference type="EMBL" id="PWA54927.1"/>
    </source>
</evidence>
<keyword evidence="2" id="KW-0503">Monooxygenase</keyword>
<dbReference type="GO" id="GO:0004497">
    <property type="term" value="F:monooxygenase activity"/>
    <property type="evidence" value="ECO:0007669"/>
    <property type="project" value="UniProtKB-KW"/>
</dbReference>
<dbReference type="GO" id="GO:0071949">
    <property type="term" value="F:FAD binding"/>
    <property type="evidence" value="ECO:0007669"/>
    <property type="project" value="InterPro"/>
</dbReference>
<keyword evidence="4" id="KW-0812">Transmembrane</keyword>
<feature type="transmembrane region" description="Helical" evidence="4">
    <location>
        <begin position="6"/>
        <end position="25"/>
    </location>
</feature>
<dbReference type="OrthoDB" id="47494at2759"/>
<evidence type="ECO:0000256" key="3">
    <source>
        <dbReference type="ARBA" id="ARBA00024018"/>
    </source>
</evidence>
<dbReference type="InterPro" id="IPR044560">
    <property type="entry name" value="MOase"/>
</dbReference>
<evidence type="ECO:0000313" key="7">
    <source>
        <dbReference type="Proteomes" id="UP000245207"/>
    </source>
</evidence>
<keyword evidence="4" id="KW-1133">Transmembrane helix</keyword>
<dbReference type="PANTHER" id="PTHR45934">
    <property type="entry name" value="FAD/NAD(P)-BINDING OXIDOREDUCTASE FAMILY PROTEIN"/>
    <property type="match status" value="1"/>
</dbReference>
<protein>
    <submittedName>
        <fullName evidence="6">Aromatic-ring hydroxylase-like protein</fullName>
    </submittedName>
</protein>
<dbReference type="STRING" id="35608.A0A2U1M114"/>
<dbReference type="PANTHER" id="PTHR45934:SF2">
    <property type="entry name" value="MONOOXYGENASE 1"/>
    <property type="match status" value="1"/>
</dbReference>
<dbReference type="InterPro" id="IPR002938">
    <property type="entry name" value="FAD-bd"/>
</dbReference>
<evidence type="ECO:0000256" key="2">
    <source>
        <dbReference type="ARBA" id="ARBA00023033"/>
    </source>
</evidence>
<organism evidence="6 7">
    <name type="scientific">Artemisia annua</name>
    <name type="common">Sweet wormwood</name>
    <dbReference type="NCBI Taxonomy" id="35608"/>
    <lineage>
        <taxon>Eukaryota</taxon>
        <taxon>Viridiplantae</taxon>
        <taxon>Streptophyta</taxon>
        <taxon>Embryophyta</taxon>
        <taxon>Tracheophyta</taxon>
        <taxon>Spermatophyta</taxon>
        <taxon>Magnoliopsida</taxon>
        <taxon>eudicotyledons</taxon>
        <taxon>Gunneridae</taxon>
        <taxon>Pentapetalae</taxon>
        <taxon>asterids</taxon>
        <taxon>campanulids</taxon>
        <taxon>Asterales</taxon>
        <taxon>Asteraceae</taxon>
        <taxon>Asteroideae</taxon>
        <taxon>Anthemideae</taxon>
        <taxon>Artemisiinae</taxon>
        <taxon>Artemisia</taxon>
    </lineage>
</organism>
<dbReference type="SUPFAM" id="SSF51905">
    <property type="entry name" value="FAD/NAD(P)-binding domain"/>
    <property type="match status" value="1"/>
</dbReference>
<dbReference type="AlphaFoldDB" id="A0A2U1M114"/>
<evidence type="ECO:0000256" key="1">
    <source>
        <dbReference type="ARBA" id="ARBA00023002"/>
    </source>
</evidence>
<dbReference type="EMBL" id="PKPP01006919">
    <property type="protein sequence ID" value="PWA54927.1"/>
    <property type="molecule type" value="Genomic_DNA"/>
</dbReference>
<proteinExistence type="inferred from homology"/>
<comment type="similarity">
    <text evidence="3">Belongs to the 3-hydroxybenzoate 6-hydroxylase family.</text>
</comment>
<dbReference type="InterPro" id="IPR036188">
    <property type="entry name" value="FAD/NAD-bd_sf"/>
</dbReference>
<dbReference type="Pfam" id="PF01494">
    <property type="entry name" value="FAD_binding_3"/>
    <property type="match status" value="1"/>
</dbReference>
<keyword evidence="7" id="KW-1185">Reference proteome</keyword>
<sequence>MHVVMEYEVVIIGAGICGLATAIALHRKGIKTVVFERSETLRNTTGTAIFIRQNGMRALDQLGVAEPLRHMAIPVQREREVWLDKGRQKEIPIDGENLCLRRKHLIDTLYAALPPGTVKFGRQLESIKLDPNTAKHVLRFIDGSSIIAKVAIGCDGVNSVVAHFLKLKPLRMFSFGEIRGLTRYPSHSFGPEMACFMKSDNVVGRIPINDNLVSWYCKQPCVVQTDERIWKDPEVLRQSTLDMIGDYPQEIKEMIEKADANTLSIKHLRYRAPWDLLTDTFCKGTVTVAGDAMHVMAPFLGQGGSAGLEDAVVLARNMAQMGLDHNESGRRLATKCVGEAFELYVKQRRIRFFLLSLQSYLIGVLFGTPSRLRKLITIMLLAFLFRDPYGHIHYDCGGL</sequence>